<protein>
    <submittedName>
        <fullName evidence="7">ABC transporter ATP-binding protein</fullName>
    </submittedName>
</protein>
<evidence type="ECO:0000313" key="7">
    <source>
        <dbReference type="EMBL" id="MDI5968303.1"/>
    </source>
</evidence>
<dbReference type="AlphaFoldDB" id="A0AA90GZN7"/>
<feature type="domain" description="ABC transporter" evidence="6">
    <location>
        <begin position="2"/>
        <end position="227"/>
    </location>
</feature>
<dbReference type="SUPFAM" id="SSF52540">
    <property type="entry name" value="P-loop containing nucleoside triphosphate hydrolases"/>
    <property type="match status" value="1"/>
</dbReference>
<feature type="compositionally biased region" description="Pro residues" evidence="5">
    <location>
        <begin position="307"/>
        <end position="322"/>
    </location>
</feature>
<evidence type="ECO:0000256" key="2">
    <source>
        <dbReference type="ARBA" id="ARBA00022448"/>
    </source>
</evidence>
<dbReference type="GO" id="GO:0005524">
    <property type="term" value="F:ATP binding"/>
    <property type="evidence" value="ECO:0007669"/>
    <property type="project" value="UniProtKB-KW"/>
</dbReference>
<comment type="caution">
    <text evidence="7">The sequence shown here is derived from an EMBL/GenBank/DDBJ whole genome shotgun (WGS) entry which is preliminary data.</text>
</comment>
<dbReference type="SMART" id="SM00382">
    <property type="entry name" value="AAA"/>
    <property type="match status" value="1"/>
</dbReference>
<keyword evidence="3" id="KW-0547">Nucleotide-binding</keyword>
<dbReference type="InterPro" id="IPR027417">
    <property type="entry name" value="P-loop_NTPase"/>
</dbReference>
<comment type="similarity">
    <text evidence="1">Belongs to the ABC transporter superfamily.</text>
</comment>
<dbReference type="InterPro" id="IPR003439">
    <property type="entry name" value="ABC_transporter-like_ATP-bd"/>
</dbReference>
<dbReference type="InterPro" id="IPR003593">
    <property type="entry name" value="AAA+_ATPase"/>
</dbReference>
<evidence type="ECO:0000256" key="4">
    <source>
        <dbReference type="ARBA" id="ARBA00022840"/>
    </source>
</evidence>
<dbReference type="Gene3D" id="3.40.50.300">
    <property type="entry name" value="P-loop containing nucleotide triphosphate hydrolases"/>
    <property type="match status" value="1"/>
</dbReference>
<reference evidence="7" key="1">
    <citation type="submission" date="2023-05" db="EMBL/GenBank/DDBJ databases">
        <title>Streptantibioticus silvisoli sp. nov., acidotolerant actinomycetes 1 from pine litter.</title>
        <authorList>
            <person name="Swiecimska M."/>
            <person name="Golinska P."/>
            <person name="Sangal V."/>
            <person name="Wachnowicz B."/>
            <person name="Goodfellow M."/>
        </authorList>
    </citation>
    <scope>NUCLEOTIDE SEQUENCE</scope>
    <source>
        <strain evidence="7">SL13</strain>
    </source>
</reference>
<proteinExistence type="inferred from homology"/>
<dbReference type="GO" id="GO:0016887">
    <property type="term" value="F:ATP hydrolysis activity"/>
    <property type="evidence" value="ECO:0007669"/>
    <property type="project" value="InterPro"/>
</dbReference>
<dbReference type="RefSeq" id="WP_271313700.1">
    <property type="nucleotide sequence ID" value="NZ_JABXJJ020000003.1"/>
</dbReference>
<accession>A0AA90GZN7</accession>
<dbReference type="PANTHER" id="PTHR43335">
    <property type="entry name" value="ABC TRANSPORTER, ATP-BINDING PROTEIN"/>
    <property type="match status" value="1"/>
</dbReference>
<evidence type="ECO:0000259" key="6">
    <source>
        <dbReference type="PROSITE" id="PS50893"/>
    </source>
</evidence>
<feature type="region of interest" description="Disordered" evidence="5">
    <location>
        <begin position="298"/>
        <end position="370"/>
    </location>
</feature>
<evidence type="ECO:0000256" key="3">
    <source>
        <dbReference type="ARBA" id="ARBA00022741"/>
    </source>
</evidence>
<dbReference type="PROSITE" id="PS50893">
    <property type="entry name" value="ABC_TRANSPORTER_2"/>
    <property type="match status" value="1"/>
</dbReference>
<dbReference type="CDD" id="cd03268">
    <property type="entry name" value="ABC_BcrA_bacitracin_resist"/>
    <property type="match status" value="1"/>
</dbReference>
<evidence type="ECO:0000256" key="1">
    <source>
        <dbReference type="ARBA" id="ARBA00005417"/>
    </source>
</evidence>
<organism evidence="7">
    <name type="scientific">Streptantibioticus silvisoli</name>
    <dbReference type="NCBI Taxonomy" id="2705255"/>
    <lineage>
        <taxon>Bacteria</taxon>
        <taxon>Bacillati</taxon>
        <taxon>Actinomycetota</taxon>
        <taxon>Actinomycetes</taxon>
        <taxon>Kitasatosporales</taxon>
        <taxon>Streptomycetaceae</taxon>
        <taxon>Streptantibioticus</taxon>
    </lineage>
</organism>
<dbReference type="Pfam" id="PF00005">
    <property type="entry name" value="ABC_tran"/>
    <property type="match status" value="1"/>
</dbReference>
<evidence type="ECO:0000256" key="5">
    <source>
        <dbReference type="SAM" id="MobiDB-lite"/>
    </source>
</evidence>
<keyword evidence="4 7" id="KW-0067">ATP-binding</keyword>
<name>A0AA90GZN7_9ACTN</name>
<dbReference type="PANTHER" id="PTHR43335:SF4">
    <property type="entry name" value="ABC TRANSPORTER, ATP-BINDING PROTEIN"/>
    <property type="match status" value="1"/>
</dbReference>
<dbReference type="EMBL" id="JABXJJ020000003">
    <property type="protein sequence ID" value="MDI5968303.1"/>
    <property type="molecule type" value="Genomic_DNA"/>
</dbReference>
<feature type="compositionally biased region" description="Gly residues" evidence="5">
    <location>
        <begin position="341"/>
        <end position="370"/>
    </location>
</feature>
<sequence>MIELQGLTKRFGDKVAVDDLTFTVRPGIVTGFLGPNGSGKSTTMRMMLGLDHPTAGRVTIDGQHYGRLREPLKDIGALLDAKAVHGGRTAYHHLLSLAQSNRIPTSRVGEVLEAVGLASVARKRPKGFSLGMGQRLGIAAALLGDPRILMFDEPVNGLDPEGIHWIRNLMKSLAAEGRTVFVSSHLMSEMALTAEHLVVIGQGKLLADTSMARFIADNSRSFVRLRTPMPERLRDVLAAAGITARTAADGSFEVDGTEAAVLGDLAARERVTLHELSPQHASLEEAFMQLTAGTVEYHSLDGTPGAAAPPPADGAPPPPPPAAEQAWGAQWRAGGRTRGSSGSGSGSGGPGAGGGSGDSGGSGADGGGTR</sequence>
<gene>
    <name evidence="7" type="ORF">POF50_002890</name>
</gene>
<keyword evidence="2" id="KW-0813">Transport</keyword>